<evidence type="ECO:0000313" key="3">
    <source>
        <dbReference type="Proteomes" id="UP000824366"/>
    </source>
</evidence>
<dbReference type="Gene3D" id="3.40.250.10">
    <property type="entry name" value="Rhodanese-like domain"/>
    <property type="match status" value="1"/>
</dbReference>
<feature type="domain" description="Rhodanese" evidence="1">
    <location>
        <begin position="71"/>
        <end position="161"/>
    </location>
</feature>
<dbReference type="PROSITE" id="PS50206">
    <property type="entry name" value="RHODANESE_3"/>
    <property type="match status" value="1"/>
</dbReference>
<gene>
    <name evidence="2" type="ORF">MIZ03_2041</name>
</gene>
<dbReference type="PANTHER" id="PTHR43031:SF1">
    <property type="entry name" value="PYRIDINE NUCLEOTIDE-DISULPHIDE OXIDOREDUCTASE"/>
    <property type="match status" value="1"/>
</dbReference>
<evidence type="ECO:0000259" key="1">
    <source>
        <dbReference type="PROSITE" id="PS50206"/>
    </source>
</evidence>
<accession>A0ABN6D8F5</accession>
<dbReference type="CDD" id="cd00158">
    <property type="entry name" value="RHOD"/>
    <property type="match status" value="1"/>
</dbReference>
<dbReference type="SUPFAM" id="SSF52821">
    <property type="entry name" value="Rhodanese/Cell cycle control phosphatase"/>
    <property type="match status" value="1"/>
</dbReference>
<dbReference type="SMART" id="SM00450">
    <property type="entry name" value="RHOD"/>
    <property type="match status" value="1"/>
</dbReference>
<dbReference type="InterPro" id="IPR050229">
    <property type="entry name" value="GlpE_sulfurtransferase"/>
</dbReference>
<dbReference type="Pfam" id="PF00581">
    <property type="entry name" value="Rhodanese"/>
    <property type="match status" value="1"/>
</dbReference>
<dbReference type="InterPro" id="IPR036873">
    <property type="entry name" value="Rhodanese-like_dom_sf"/>
</dbReference>
<organism evidence="2 3">
    <name type="scientific">Rhodoferax lithotrophicus</name>
    <dbReference type="NCBI Taxonomy" id="2798804"/>
    <lineage>
        <taxon>Bacteria</taxon>
        <taxon>Pseudomonadati</taxon>
        <taxon>Pseudomonadota</taxon>
        <taxon>Betaproteobacteria</taxon>
        <taxon>Burkholderiales</taxon>
        <taxon>Comamonadaceae</taxon>
        <taxon>Rhodoferax</taxon>
    </lineage>
</organism>
<dbReference type="PANTHER" id="PTHR43031">
    <property type="entry name" value="FAD-DEPENDENT OXIDOREDUCTASE"/>
    <property type="match status" value="1"/>
</dbReference>
<dbReference type="InterPro" id="IPR001763">
    <property type="entry name" value="Rhodanese-like_dom"/>
</dbReference>
<protein>
    <submittedName>
        <fullName evidence="2">Thiosulfate sulfurtransferase GlpE</fullName>
    </submittedName>
</protein>
<name>A0ABN6D8F5_9BURK</name>
<sequence length="162" mass="17891">MPIAQIFKKKFQTCMTHFPAISPMPSMTKFRLTRRQIFIAGLLSGFAMTACSSPSSDDNSVSLETARAELEAGHVTLIDIREPAEQATGVAKGAKLLPMSQLGSRLGEIPTATDKPVFLICNTQNRSSKILKALRERGYPHVRFVRGGMSEWSRRGWPVTKP</sequence>
<dbReference type="EMBL" id="AP024238">
    <property type="protein sequence ID" value="BCO27154.1"/>
    <property type="molecule type" value="Genomic_DNA"/>
</dbReference>
<proteinExistence type="predicted"/>
<dbReference type="Proteomes" id="UP000824366">
    <property type="component" value="Chromosome"/>
</dbReference>
<evidence type="ECO:0000313" key="2">
    <source>
        <dbReference type="EMBL" id="BCO27154.1"/>
    </source>
</evidence>
<keyword evidence="3" id="KW-1185">Reference proteome</keyword>
<reference evidence="2 3" key="1">
    <citation type="journal article" date="2021" name="Microbiol. Spectr.">
        <title>A Single Bacterium Capable of Oxidation and Reduction of Iron at Circumneutral pH.</title>
        <authorList>
            <person name="Kato S."/>
            <person name="Ohkuma M."/>
        </authorList>
    </citation>
    <scope>NUCLEOTIDE SEQUENCE [LARGE SCALE GENOMIC DNA]</scope>
    <source>
        <strain evidence="2 3">MIZ03</strain>
    </source>
</reference>